<proteinExistence type="predicted"/>
<dbReference type="Proteomes" id="UP000070457">
    <property type="component" value="Unassembled WGS sequence"/>
</dbReference>
<name>A0A136LXX1_9BACT</name>
<dbReference type="Gene3D" id="3.75.10.10">
    <property type="entry name" value="L-arginine/glycine Amidinotransferase, Chain A"/>
    <property type="match status" value="1"/>
</dbReference>
<evidence type="ECO:0000313" key="2">
    <source>
        <dbReference type="Proteomes" id="UP000070457"/>
    </source>
</evidence>
<evidence type="ECO:0000313" key="1">
    <source>
        <dbReference type="EMBL" id="KXK26476.1"/>
    </source>
</evidence>
<sequence length="120" mass="13334">MRYILVCAPDFFSIDYEINPWMHVENAVDGSSAAEQFADLLATYSKLGIEVKQIDQVRGLPDMVYTANFGFAIDDLFILRGLSMTSANPRQIMLQSGLQHRGLELSTCLRGSSTKVKAIT</sequence>
<organism evidence="1 2">
    <name type="scientific">candidate division WS6 bacterium OLB20</name>
    <dbReference type="NCBI Taxonomy" id="1617426"/>
    <lineage>
        <taxon>Bacteria</taxon>
        <taxon>Candidatus Dojkabacteria</taxon>
    </lineage>
</organism>
<protein>
    <recommendedName>
        <fullName evidence="3">Amidinotransferase</fullName>
    </recommendedName>
</protein>
<dbReference type="AlphaFoldDB" id="A0A136LXX1"/>
<dbReference type="PATRIC" id="fig|1617426.3.peg.478"/>
<dbReference type="SUPFAM" id="SSF55909">
    <property type="entry name" value="Pentein"/>
    <property type="match status" value="1"/>
</dbReference>
<accession>A0A136LXX1</accession>
<dbReference type="STRING" id="1617426.TR69_WS6001000480"/>
<dbReference type="EMBL" id="JYNZ01000003">
    <property type="protein sequence ID" value="KXK26476.1"/>
    <property type="molecule type" value="Genomic_DNA"/>
</dbReference>
<comment type="caution">
    <text evidence="1">The sequence shown here is derived from an EMBL/GenBank/DDBJ whole genome shotgun (WGS) entry which is preliminary data.</text>
</comment>
<gene>
    <name evidence="1" type="ORF">TR69_WS6001000480</name>
</gene>
<evidence type="ECO:0008006" key="3">
    <source>
        <dbReference type="Google" id="ProtNLM"/>
    </source>
</evidence>
<reference evidence="1 2" key="1">
    <citation type="submission" date="2015-02" db="EMBL/GenBank/DDBJ databases">
        <title>Improved understanding of the partial-nitritation anammox process through 23 genomes representing the majority of the microbial community.</title>
        <authorList>
            <person name="Speth D.R."/>
            <person name="In T Zandt M."/>
            <person name="Guerrero Cruz S."/>
            <person name="Jetten M.S."/>
            <person name="Dutilh B.E."/>
        </authorList>
    </citation>
    <scope>NUCLEOTIDE SEQUENCE [LARGE SCALE GENOMIC DNA]</scope>
    <source>
        <strain evidence="1">OLB20</strain>
    </source>
</reference>